<name>A0A8E1C1S7_9SPHN</name>
<evidence type="ECO:0000313" key="3">
    <source>
        <dbReference type="Proteomes" id="UP000028135"/>
    </source>
</evidence>
<sequence length="596" mass="64348">MDWATEMAHAGRLSDEPNVALLFFSGHGVEVMGNQAFLLGDVLNPVAIGDGADSAIAVDPLMRAVKTFNVDRGLFFIDACRDDPVIARLLHIVGSEPLRPVGASARRAKPFISLQSTGAGQNAFQVAGDNGTLFTKAVLSGLEGLPPNFAPYDTSGLPWSLRFAALETHVKQTVAEALRDHNALDEQAVEPHGIPYDGTMVVTTRDGPPPDAGRFSIVDPPPRPSLEESVSRLAKKAEDGGRSFDSDGIDDMRYQGFRGIGGLPADLANLGLLRRMIDKDTASILVNSLSLRDAATSAEVPLETITLFQARMQETTEQSVTWLDFLLAPGRSSVWLSLRRADDNGMVAVTIPRDLGHPMPVRMEIRLGRYDGRTVVDRMRARLADPAGAKKKLPEQWSALFDAQRTQAFADTGSAAQKLANLVEMRDVVMQKRLSPVAAALAAGLLLRAGANDQLSDWPRNLADWFPYLADGPILWAETILQRTDMDRPNLADPTVREAFHYFMMAAERGPPLLATSLAMAVRQAAIWRAVAAPGIASTSHGELFNRAVGRIEAASRFMASGGAFASFVSIEREMTPADVLGFGTSSPDRSPMLEG</sequence>
<dbReference type="Proteomes" id="UP000028135">
    <property type="component" value="Unassembled WGS sequence"/>
</dbReference>
<protein>
    <recommendedName>
        <fullName evidence="1">Peptidase C14 caspase domain-containing protein</fullName>
    </recommendedName>
</protein>
<dbReference type="AlphaFoldDB" id="A0A8E1C1S7"/>
<gene>
    <name evidence="2" type="ORF">AL00_16860</name>
</gene>
<evidence type="ECO:0000313" key="2">
    <source>
        <dbReference type="EMBL" id="KER35256.1"/>
    </source>
</evidence>
<dbReference type="InterPro" id="IPR029030">
    <property type="entry name" value="Caspase-like_dom_sf"/>
</dbReference>
<accession>A0A8E1C1S7</accession>
<reference evidence="2 3" key="1">
    <citation type="submission" date="2014-05" db="EMBL/GenBank/DDBJ databases">
        <title>Genome Announcement of Sphingobium lucknowense F2.</title>
        <authorList>
            <person name="Lal R."/>
            <person name="Negi V."/>
            <person name="Lata P."/>
            <person name="Sangwan N."/>
            <person name="Gupta S.K."/>
            <person name="Rao D.L.N."/>
            <person name="Das S."/>
        </authorList>
    </citation>
    <scope>NUCLEOTIDE SEQUENCE [LARGE SCALE GENOMIC DNA]</scope>
    <source>
        <strain evidence="2 3">F2</strain>
    </source>
</reference>
<dbReference type="GO" id="GO:0004197">
    <property type="term" value="F:cysteine-type endopeptidase activity"/>
    <property type="evidence" value="ECO:0007669"/>
    <property type="project" value="InterPro"/>
</dbReference>
<comment type="caution">
    <text evidence="2">The sequence shown here is derived from an EMBL/GenBank/DDBJ whole genome shotgun (WGS) entry which is preliminary data.</text>
</comment>
<dbReference type="SUPFAM" id="SSF52129">
    <property type="entry name" value="Caspase-like"/>
    <property type="match status" value="1"/>
</dbReference>
<dbReference type="InterPro" id="IPR011600">
    <property type="entry name" value="Pept_C14_caspase"/>
</dbReference>
<evidence type="ECO:0000259" key="1">
    <source>
        <dbReference type="Pfam" id="PF00656"/>
    </source>
</evidence>
<dbReference type="GO" id="GO:0006508">
    <property type="term" value="P:proteolysis"/>
    <property type="evidence" value="ECO:0007669"/>
    <property type="project" value="InterPro"/>
</dbReference>
<dbReference type="Gene3D" id="3.40.50.1460">
    <property type="match status" value="1"/>
</dbReference>
<proteinExistence type="predicted"/>
<dbReference type="EMBL" id="JANF02000081">
    <property type="protein sequence ID" value="KER35256.1"/>
    <property type="molecule type" value="Genomic_DNA"/>
</dbReference>
<feature type="domain" description="Peptidase C14 caspase" evidence="1">
    <location>
        <begin position="14"/>
        <end position="143"/>
    </location>
</feature>
<dbReference type="Pfam" id="PF00656">
    <property type="entry name" value="Peptidase_C14"/>
    <property type="match status" value="1"/>
</dbReference>
<organism evidence="2 3">
    <name type="scientific">Sphingobium indicum F2</name>
    <dbReference type="NCBI Taxonomy" id="1450518"/>
    <lineage>
        <taxon>Bacteria</taxon>
        <taxon>Pseudomonadati</taxon>
        <taxon>Pseudomonadota</taxon>
        <taxon>Alphaproteobacteria</taxon>
        <taxon>Sphingomonadales</taxon>
        <taxon>Sphingomonadaceae</taxon>
        <taxon>Sphingobium</taxon>
    </lineage>
</organism>